<comment type="pathway">
    <text evidence="2">Protein modification; protein ubiquitination.</text>
</comment>
<evidence type="ECO:0000313" key="5">
    <source>
        <dbReference type="Proteomes" id="UP001318860"/>
    </source>
</evidence>
<evidence type="ECO:0000313" key="4">
    <source>
        <dbReference type="EMBL" id="KAK6163632.1"/>
    </source>
</evidence>
<keyword evidence="2" id="KW-0808">Transferase</keyword>
<dbReference type="InterPro" id="IPR058678">
    <property type="entry name" value="ARM_PUB"/>
</dbReference>
<name>A0ABR0XWN6_REHGL</name>
<protein>
    <recommendedName>
        <fullName evidence="2 3">U-box domain-containing protein</fullName>
        <ecNumber evidence="2">2.3.2.27</ecNumber>
    </recommendedName>
    <alternativeName>
        <fullName evidence="2">RING-type E3 ubiquitin transferase PUB</fullName>
    </alternativeName>
</protein>
<reference evidence="4 5" key="1">
    <citation type="journal article" date="2021" name="Comput. Struct. Biotechnol. J.">
        <title>De novo genome assembly of the potent medicinal plant Rehmannia glutinosa using nanopore technology.</title>
        <authorList>
            <person name="Ma L."/>
            <person name="Dong C."/>
            <person name="Song C."/>
            <person name="Wang X."/>
            <person name="Zheng X."/>
            <person name="Niu Y."/>
            <person name="Chen S."/>
            <person name="Feng W."/>
        </authorList>
    </citation>
    <scope>NUCLEOTIDE SEQUENCE [LARGE SCALE GENOMIC DNA]</scope>
    <source>
        <strain evidence="4">DH-2019</strain>
    </source>
</reference>
<proteinExistence type="predicted"/>
<accession>A0ABR0XWN6</accession>
<dbReference type="Pfam" id="PF25598">
    <property type="entry name" value="ARM_PUB"/>
    <property type="match status" value="1"/>
</dbReference>
<gene>
    <name evidence="4" type="ORF">DH2020_000496</name>
</gene>
<dbReference type="InterPro" id="IPR045185">
    <property type="entry name" value="PUB22/23/24-like"/>
</dbReference>
<sequence>MEEAYQIENTLLFPVPNLHAADERSCHDLNGDIIQNIEKLYQTAADRRACELILMVLDQLCSCAEGRAEVLRHGAGLAIVSKKILRVSHAESDKTTDCEERR</sequence>
<dbReference type="PANTHER" id="PTHR22849:SF11">
    <property type="entry name" value="U-BOX DOMAIN-CONTAINING PROTEIN"/>
    <property type="match status" value="1"/>
</dbReference>
<evidence type="ECO:0000259" key="3">
    <source>
        <dbReference type="Pfam" id="PF25598"/>
    </source>
</evidence>
<keyword evidence="5" id="KW-1185">Reference proteome</keyword>
<comment type="catalytic activity">
    <reaction evidence="2">
        <text>S-ubiquitinyl-[E2 ubiquitin-conjugating enzyme]-L-cysteine + [acceptor protein]-L-lysine = [E2 ubiquitin-conjugating enzyme]-L-cysteine + N(6)-ubiquitinyl-[acceptor protein]-L-lysine.</text>
        <dbReference type="EC" id="2.3.2.27"/>
    </reaction>
</comment>
<feature type="domain" description="U-box" evidence="3">
    <location>
        <begin position="30"/>
        <end position="93"/>
    </location>
</feature>
<comment type="function">
    <text evidence="2">Functions as an E3 ubiquitin ligase.</text>
</comment>
<comment type="caution">
    <text evidence="4">The sequence shown here is derived from an EMBL/GenBank/DDBJ whole genome shotgun (WGS) entry which is preliminary data.</text>
</comment>
<dbReference type="EC" id="2.3.2.27" evidence="2"/>
<evidence type="ECO:0000256" key="1">
    <source>
        <dbReference type="ARBA" id="ARBA00022786"/>
    </source>
</evidence>
<organism evidence="4 5">
    <name type="scientific">Rehmannia glutinosa</name>
    <name type="common">Chinese foxglove</name>
    <dbReference type="NCBI Taxonomy" id="99300"/>
    <lineage>
        <taxon>Eukaryota</taxon>
        <taxon>Viridiplantae</taxon>
        <taxon>Streptophyta</taxon>
        <taxon>Embryophyta</taxon>
        <taxon>Tracheophyta</taxon>
        <taxon>Spermatophyta</taxon>
        <taxon>Magnoliopsida</taxon>
        <taxon>eudicotyledons</taxon>
        <taxon>Gunneridae</taxon>
        <taxon>Pentapetalae</taxon>
        <taxon>asterids</taxon>
        <taxon>lamiids</taxon>
        <taxon>Lamiales</taxon>
        <taxon>Orobanchaceae</taxon>
        <taxon>Rehmannieae</taxon>
        <taxon>Rehmannia</taxon>
    </lineage>
</organism>
<evidence type="ECO:0000256" key="2">
    <source>
        <dbReference type="RuleBase" id="RU369093"/>
    </source>
</evidence>
<keyword evidence="1 2" id="KW-0833">Ubl conjugation pathway</keyword>
<dbReference type="Proteomes" id="UP001318860">
    <property type="component" value="Unassembled WGS sequence"/>
</dbReference>
<dbReference type="PANTHER" id="PTHR22849">
    <property type="entry name" value="WDSAM1 PROTEIN"/>
    <property type="match status" value="1"/>
</dbReference>
<dbReference type="EMBL" id="JABTTQ020000001">
    <property type="protein sequence ID" value="KAK6163632.1"/>
    <property type="molecule type" value="Genomic_DNA"/>
</dbReference>